<reference evidence="1 2" key="1">
    <citation type="journal article" date="2016" name="Nat. Commun.">
        <title>Thousands of microbial genomes shed light on interconnected biogeochemical processes in an aquifer system.</title>
        <authorList>
            <person name="Anantharaman K."/>
            <person name="Brown C.T."/>
            <person name="Hug L.A."/>
            <person name="Sharon I."/>
            <person name="Castelle C.J."/>
            <person name="Probst A.J."/>
            <person name="Thomas B.C."/>
            <person name="Singh A."/>
            <person name="Wilkins M.J."/>
            <person name="Karaoz U."/>
            <person name="Brodie E.L."/>
            <person name="Williams K.H."/>
            <person name="Hubbard S.S."/>
            <person name="Banfield J.F."/>
        </authorList>
    </citation>
    <scope>NUCLEOTIDE SEQUENCE [LARGE SCALE GENOMIC DNA]</scope>
</reference>
<organism evidence="1 2">
    <name type="scientific">Candidatus Andersenbacteria bacterium RIFCSPHIGHO2_12_FULL_45_11</name>
    <dbReference type="NCBI Taxonomy" id="1797281"/>
    <lineage>
        <taxon>Bacteria</taxon>
        <taxon>Candidatus Anderseniibacteriota</taxon>
    </lineage>
</organism>
<proteinExistence type="predicted"/>
<sequence length="145" mass="15960">MVKIKRLAYVMPGPEVTLGDRLAGCQLSTVDSRIIQGEIPLTAAPGFRKVQLACFGKKVLSKVVERYAGEHGLEIGLLDDLLIVAQSAEYQNAFFPVYALGSCVPSGPGRWKIPCLSREAQGTDLRLEPFETEFLENAYFVLVQK</sequence>
<evidence type="ECO:0000313" key="2">
    <source>
        <dbReference type="Proteomes" id="UP000177528"/>
    </source>
</evidence>
<protein>
    <submittedName>
        <fullName evidence="1">Uncharacterized protein</fullName>
    </submittedName>
</protein>
<accession>A0A1G1X3S6</accession>
<gene>
    <name evidence="1" type="ORF">A3D99_04970</name>
</gene>
<dbReference type="Proteomes" id="UP000177528">
    <property type="component" value="Unassembled WGS sequence"/>
</dbReference>
<name>A0A1G1X3S6_9BACT</name>
<comment type="caution">
    <text evidence="1">The sequence shown here is derived from an EMBL/GenBank/DDBJ whole genome shotgun (WGS) entry which is preliminary data.</text>
</comment>
<evidence type="ECO:0000313" key="1">
    <source>
        <dbReference type="EMBL" id="OGY34662.1"/>
    </source>
</evidence>
<dbReference type="EMBL" id="MHHR01000011">
    <property type="protein sequence ID" value="OGY34662.1"/>
    <property type="molecule type" value="Genomic_DNA"/>
</dbReference>
<dbReference type="AlphaFoldDB" id="A0A1G1X3S6"/>